<evidence type="ECO:0000259" key="1">
    <source>
        <dbReference type="Pfam" id="PF13454"/>
    </source>
</evidence>
<dbReference type="InterPro" id="IPR052189">
    <property type="entry name" value="L-asp_N-monooxygenase_NS-form"/>
</dbReference>
<sequence>MKTIVIVGAGFSGTALAVNLLRMATPGSVQLVLVNRSGAQARGVAYGTRSAKHILNVPAGNMSALPDHPGHFLEFCARTDPLVRPESFVSRERYGSYLAWLLDQSALGKQHYLTRIEAEVDAITPTASAAGAPRWRVQLGGARVVFADEVVLAVGNFPPRNFPVPNQAFYDSRRYIRDPWSPGALDSIPSDAGVLLLGTGLTAIDVANVLARADGRRKCYAISRRGLLPQPHRCIRPGRAPEAGDDLRRAMGSDVRTYVRAIRATIRHARETGADWRDVLGALRAHTPSLWACLSLKEKRRFLRHVQPFWDVHRHRLAPEAHLYFHGALHAGDIALIRARVLDYQAFEQGIQVTIRRRGVAEPEALSVEYVVNCTGPTSDLRAIDDPLFAQLRSDGLLRSDALGLGLEVDDRYQCLGHTLAPVDGLRYLGPLLKARYWEATAVPELRVHAQALARELLADT</sequence>
<dbReference type="EMBL" id="CP010897">
    <property type="protein sequence ID" value="AJP56814.1"/>
    <property type="molecule type" value="Genomic_DNA"/>
</dbReference>
<dbReference type="PANTHER" id="PTHR40254">
    <property type="entry name" value="BLR0577 PROTEIN"/>
    <property type="match status" value="1"/>
</dbReference>
<dbReference type="PANTHER" id="PTHR40254:SF1">
    <property type="entry name" value="BLR0577 PROTEIN"/>
    <property type="match status" value="1"/>
</dbReference>
<feature type="domain" description="FAD-dependent urate hydroxylase HpyO/Asp monooxygenase CreE-like FAD/NAD(P)-binding" evidence="1">
    <location>
        <begin position="5"/>
        <end position="156"/>
    </location>
</feature>
<evidence type="ECO:0000313" key="3">
    <source>
        <dbReference type="Proteomes" id="UP000035085"/>
    </source>
</evidence>
<dbReference type="Pfam" id="PF13454">
    <property type="entry name" value="NAD_binding_9"/>
    <property type="match status" value="1"/>
</dbReference>
<reference evidence="3" key="1">
    <citation type="submission" date="2015-02" db="EMBL/GenBank/DDBJ databases">
        <title>Complete Genome Sequencing of Pandoraea vervacti NS15 sp. nov.</title>
        <authorList>
            <person name="Chan K.-G."/>
        </authorList>
    </citation>
    <scope>NUCLEOTIDE SEQUENCE [LARGE SCALE GENOMIC DNA]</scope>
    <source>
        <strain evidence="3">NS15</strain>
    </source>
</reference>
<organism evidence="2 3">
    <name type="scientific">Pandoraea vervacti</name>
    <dbReference type="NCBI Taxonomy" id="656178"/>
    <lineage>
        <taxon>Bacteria</taxon>
        <taxon>Pseudomonadati</taxon>
        <taxon>Pseudomonadota</taxon>
        <taxon>Betaproteobacteria</taxon>
        <taxon>Burkholderiales</taxon>
        <taxon>Burkholderiaceae</taxon>
        <taxon>Pandoraea</taxon>
    </lineage>
</organism>
<protein>
    <recommendedName>
        <fullName evidence="1">FAD-dependent urate hydroxylase HpyO/Asp monooxygenase CreE-like FAD/NAD(P)-binding domain-containing protein</fullName>
    </recommendedName>
</protein>
<dbReference type="InterPro" id="IPR038732">
    <property type="entry name" value="HpyO/CreE_NAD-binding"/>
</dbReference>
<name>A0ABM5SWG4_9BURK</name>
<gene>
    <name evidence="2" type="ORF">UC34_07045</name>
</gene>
<dbReference type="SUPFAM" id="SSF51905">
    <property type="entry name" value="FAD/NAD(P)-binding domain"/>
    <property type="match status" value="1"/>
</dbReference>
<dbReference type="Gene3D" id="3.50.50.60">
    <property type="entry name" value="FAD/NAD(P)-binding domain"/>
    <property type="match status" value="1"/>
</dbReference>
<accession>A0ABM5SWG4</accession>
<dbReference type="RefSeq" id="WP_044454911.1">
    <property type="nucleotide sequence ID" value="NZ_CP010897.2"/>
</dbReference>
<keyword evidence="3" id="KW-1185">Reference proteome</keyword>
<dbReference type="Proteomes" id="UP000035085">
    <property type="component" value="Chromosome"/>
</dbReference>
<dbReference type="InterPro" id="IPR036188">
    <property type="entry name" value="FAD/NAD-bd_sf"/>
</dbReference>
<proteinExistence type="predicted"/>
<evidence type="ECO:0000313" key="2">
    <source>
        <dbReference type="EMBL" id="AJP56814.1"/>
    </source>
</evidence>